<dbReference type="Proteomes" id="UP000714275">
    <property type="component" value="Unassembled WGS sequence"/>
</dbReference>
<accession>A0A9P6ZIX7</accession>
<name>A0A9P6ZIX7_9AGAM</name>
<keyword evidence="3" id="KW-1185">Reference proteome</keyword>
<proteinExistence type="predicted"/>
<dbReference type="OrthoDB" id="2663088at2759"/>
<feature type="region of interest" description="Disordered" evidence="1">
    <location>
        <begin position="104"/>
        <end position="123"/>
    </location>
</feature>
<sequence>MSQRLRRGTVFRFGVAAPKGHVTWIHSTGGQHCGFISKYIKVLGLRSERLTSIPAILSLAIRSIGGAVLVQTRPRHVLSDTDVSLRYASKGTIKYGPASIVYSESGHRADEDEPDNSEDDYAPSRSLATICGTPLPSSRSTSNSNSTDSSRLSLGFSQMFMGSREKVGDGRPSNTQQICFCRHALSSHNAQLSLFPPRGGIGTCIQYQSQDGLPVTGYFQLCRCGQSYSAHSAPVTVPAPLTPGAPPTHILSTPRREPIHQNSDNFFSSLPRHSIPSYTNPTPMTASLVTPYAPARIAQGHTAFGVPMAGVSMPTYNARGRTRDSRTGRVAIRQPGNPGVSMNTLIVLLPKDVKLLNFVDPTPSSTFATYRRVDRENHDLTVGDMKSMFSMSSWMFIVQSVIDTALHKCIAWMSDATEVHGDISETTGDATITLDDDFVSLKLSTFPSAEKLAVIFAIGRLCTFNSWFTNQDSVINQSSWLRTLSPVLAEVLASLPAENGSASDLPADAVNRLHITRICQSRLDTSFSEIRRTPHDRWPLVRKDFIFAALLGYPYNEFMGSQEYQYRAFKDGFDMYITSSIPFLAEILRVNLDNILQQIYHHQPTADAIESILCFKVDGDSTFRSQISPRLGTFKKAVIQYLRGIGHPLHSSFEGLDNSEAMHPNHRARRFVKVLSGIPPLDPSTRFKVVVVQNVPWDACFGGTLNPETDLIPPVAHACMRRLDVFVNAPIIKWLVSAPPTTQVDESPLGICHTAFVELGEDSFNGRLPLSS</sequence>
<feature type="compositionally biased region" description="Low complexity" evidence="1">
    <location>
        <begin position="137"/>
        <end position="151"/>
    </location>
</feature>
<evidence type="ECO:0000313" key="2">
    <source>
        <dbReference type="EMBL" id="KAG1765732.1"/>
    </source>
</evidence>
<dbReference type="EMBL" id="JABBWD010000104">
    <property type="protein sequence ID" value="KAG1765732.1"/>
    <property type="molecule type" value="Genomic_DNA"/>
</dbReference>
<dbReference type="AlphaFoldDB" id="A0A9P6ZIX7"/>
<gene>
    <name evidence="2" type="ORF">EV702DRAFT_1204470</name>
</gene>
<comment type="caution">
    <text evidence="2">The sequence shown here is derived from an EMBL/GenBank/DDBJ whole genome shotgun (WGS) entry which is preliminary data.</text>
</comment>
<evidence type="ECO:0000313" key="3">
    <source>
        <dbReference type="Proteomes" id="UP000714275"/>
    </source>
</evidence>
<reference evidence="2" key="1">
    <citation type="journal article" date="2020" name="New Phytol.">
        <title>Comparative genomics reveals dynamic genome evolution in host specialist ectomycorrhizal fungi.</title>
        <authorList>
            <person name="Lofgren L.A."/>
            <person name="Nguyen N.H."/>
            <person name="Vilgalys R."/>
            <person name="Ruytinx J."/>
            <person name="Liao H.L."/>
            <person name="Branco S."/>
            <person name="Kuo A."/>
            <person name="LaButti K."/>
            <person name="Lipzen A."/>
            <person name="Andreopoulos W."/>
            <person name="Pangilinan J."/>
            <person name="Riley R."/>
            <person name="Hundley H."/>
            <person name="Na H."/>
            <person name="Barry K."/>
            <person name="Grigoriev I.V."/>
            <person name="Stajich J.E."/>
            <person name="Kennedy P.G."/>
        </authorList>
    </citation>
    <scope>NUCLEOTIDE SEQUENCE</scope>
    <source>
        <strain evidence="2">DOB743</strain>
    </source>
</reference>
<feature type="compositionally biased region" description="Acidic residues" evidence="1">
    <location>
        <begin position="111"/>
        <end position="121"/>
    </location>
</feature>
<organism evidence="2 3">
    <name type="scientific">Suillus placidus</name>
    <dbReference type="NCBI Taxonomy" id="48579"/>
    <lineage>
        <taxon>Eukaryota</taxon>
        <taxon>Fungi</taxon>
        <taxon>Dikarya</taxon>
        <taxon>Basidiomycota</taxon>
        <taxon>Agaricomycotina</taxon>
        <taxon>Agaricomycetes</taxon>
        <taxon>Agaricomycetidae</taxon>
        <taxon>Boletales</taxon>
        <taxon>Suillineae</taxon>
        <taxon>Suillaceae</taxon>
        <taxon>Suillus</taxon>
    </lineage>
</organism>
<protein>
    <submittedName>
        <fullName evidence="2">Uncharacterized protein</fullName>
    </submittedName>
</protein>
<feature type="region of interest" description="Disordered" evidence="1">
    <location>
        <begin position="131"/>
        <end position="151"/>
    </location>
</feature>
<evidence type="ECO:0000256" key="1">
    <source>
        <dbReference type="SAM" id="MobiDB-lite"/>
    </source>
</evidence>